<evidence type="ECO:0000313" key="2">
    <source>
        <dbReference type="EMBL" id="CAB10630.1"/>
    </source>
</evidence>
<dbReference type="EMBL" id="Z97369">
    <property type="protein sequence ID" value="CAB10630.1"/>
    <property type="molecule type" value="Genomic_DNA"/>
</dbReference>
<protein>
    <submittedName>
        <fullName evidence="2">Uncharacterized protein</fullName>
    </submittedName>
</protein>
<organism evidence="2">
    <name type="scientific">Mycobacterium leprae</name>
    <dbReference type="NCBI Taxonomy" id="1769"/>
    <lineage>
        <taxon>Bacteria</taxon>
        <taxon>Bacillati</taxon>
        <taxon>Actinomycetota</taxon>
        <taxon>Actinomycetes</taxon>
        <taxon>Mycobacteriales</taxon>
        <taxon>Mycobacteriaceae</taxon>
        <taxon>Mycobacterium</taxon>
    </lineage>
</organism>
<reference evidence="2" key="1">
    <citation type="journal article" date="1993" name="Mol. Microbiol.">
        <title>Use of an ordered cosmid library to deduce the genomic organization of Mycobacterium leprae.</title>
        <authorList>
            <person name="Eiglmeier K."/>
            <person name="Honore N."/>
            <person name="Woods S.A."/>
            <person name="Caudron B."/>
            <person name="Cole S.T."/>
        </authorList>
    </citation>
    <scope>NUCLEOTIDE SEQUENCE</scope>
</reference>
<accession>O33018</accession>
<gene>
    <name evidence="2" type="primary">MLCB250.36c</name>
</gene>
<feature type="region of interest" description="Disordered" evidence="1">
    <location>
        <begin position="50"/>
        <end position="77"/>
    </location>
</feature>
<reference evidence="2" key="2">
    <citation type="submission" date="1997-07" db="EMBL/GenBank/DDBJ databases">
        <authorList>
            <person name="Seeger K.J."/>
            <person name="Harris D."/>
        </authorList>
    </citation>
    <scope>NUCLEOTIDE SEQUENCE</scope>
</reference>
<proteinExistence type="predicted"/>
<evidence type="ECO:0000256" key="1">
    <source>
        <dbReference type="SAM" id="MobiDB-lite"/>
    </source>
</evidence>
<name>O33018_MYCLR</name>
<dbReference type="AlphaFoldDB" id="O33018"/>
<reference evidence="2" key="3">
    <citation type="submission" date="1997-07" db="EMBL/GenBank/DDBJ databases">
        <authorList>
            <person name="Parkhill J."/>
            <person name="Barrell B.G."/>
            <person name="Rajandream M.A."/>
        </authorList>
    </citation>
    <scope>NUCLEOTIDE SEQUENCE</scope>
</reference>
<sequence>MPPKILGSVMAGEAIITRIANQYGLTRHDAVGRQWNTISSATDLMRSLHMTCSSTGPAGSTPEPGQDHRQQPYPVHPHRNRWLSSAFRHPDRPVCRTDGGYAERDYCCIVNDWMHMPTEVE</sequence>